<evidence type="ECO:0000313" key="4">
    <source>
        <dbReference type="EMBL" id="PZQ85660.1"/>
    </source>
</evidence>
<protein>
    <submittedName>
        <fullName evidence="4">AraC family transcriptional regulator</fullName>
    </submittedName>
</protein>
<feature type="domain" description="HTH araC/xylS-type" evidence="3">
    <location>
        <begin position="194"/>
        <end position="292"/>
    </location>
</feature>
<organism evidence="4 5">
    <name type="scientific">Ancylobacter novellus</name>
    <name type="common">Thiobacillus novellus</name>
    <dbReference type="NCBI Taxonomy" id="921"/>
    <lineage>
        <taxon>Bacteria</taxon>
        <taxon>Pseudomonadati</taxon>
        <taxon>Pseudomonadota</taxon>
        <taxon>Alphaproteobacteria</taxon>
        <taxon>Hyphomicrobiales</taxon>
        <taxon>Xanthobacteraceae</taxon>
        <taxon>Ancylobacter</taxon>
    </lineage>
</organism>
<dbReference type="Pfam" id="PF06719">
    <property type="entry name" value="AraC_N"/>
    <property type="match status" value="1"/>
</dbReference>
<dbReference type="EMBL" id="QFQD01000002">
    <property type="protein sequence ID" value="PZQ85660.1"/>
    <property type="molecule type" value="Genomic_DNA"/>
</dbReference>
<dbReference type="InterPro" id="IPR018060">
    <property type="entry name" value="HTH_AraC"/>
</dbReference>
<dbReference type="Gene3D" id="1.10.10.60">
    <property type="entry name" value="Homeodomain-like"/>
    <property type="match status" value="1"/>
</dbReference>
<dbReference type="InterPro" id="IPR009594">
    <property type="entry name" value="Tscrpt_reg_HTH_AraC_N"/>
</dbReference>
<keyword evidence="1" id="KW-0805">Transcription regulation</keyword>
<accession>A0A2W5THJ7</accession>
<sequence>MDSPIDTSLLDAVARHGRLYADAEGLAATSIPALKIFRVPAPEGVTHAIARPLVCLVVQGGKQVTQGARSHEFGAGETLLISADVPIVSQITRASHAAPYLSLVLELDPVVIAELAGEMKPAEMSDGVPVRVDATDAEVADAALRLMRLLDRPAALPVLQAPLVREMHYWLLMGRHGPAIRRLGWPDSHARRIGRAVALLRAEFTRPVGVERLAAEAGMSVSSFHQHFRAVTSLTPLQFQKQLRLIEARRLMAAEGHSASHAAFAVGYESVPQFTREYGRLFGLPPMKDVKAARANARAA</sequence>
<evidence type="ECO:0000256" key="2">
    <source>
        <dbReference type="ARBA" id="ARBA00023163"/>
    </source>
</evidence>
<dbReference type="PROSITE" id="PS01124">
    <property type="entry name" value="HTH_ARAC_FAMILY_2"/>
    <property type="match status" value="1"/>
</dbReference>
<evidence type="ECO:0000256" key="1">
    <source>
        <dbReference type="ARBA" id="ARBA00023015"/>
    </source>
</evidence>
<dbReference type="AlphaFoldDB" id="A0A2W5THJ7"/>
<dbReference type="Proteomes" id="UP000248887">
    <property type="component" value="Unassembled WGS sequence"/>
</dbReference>
<comment type="caution">
    <text evidence="4">The sequence shown here is derived from an EMBL/GenBank/DDBJ whole genome shotgun (WGS) entry which is preliminary data.</text>
</comment>
<keyword evidence="2" id="KW-0804">Transcription</keyword>
<reference evidence="4 5" key="1">
    <citation type="submission" date="2017-08" db="EMBL/GenBank/DDBJ databases">
        <title>Infants hospitalized years apart are colonized by the same room-sourced microbial strains.</title>
        <authorList>
            <person name="Brooks B."/>
            <person name="Olm M.R."/>
            <person name="Firek B.A."/>
            <person name="Baker R."/>
            <person name="Thomas B.C."/>
            <person name="Morowitz M.J."/>
            <person name="Banfield J.F."/>
        </authorList>
    </citation>
    <scope>NUCLEOTIDE SEQUENCE [LARGE SCALE GENOMIC DNA]</scope>
    <source>
        <strain evidence="4">S2_005_001_R2_27</strain>
    </source>
</reference>
<evidence type="ECO:0000313" key="5">
    <source>
        <dbReference type="Proteomes" id="UP000248887"/>
    </source>
</evidence>
<proteinExistence type="predicted"/>
<dbReference type="GO" id="GO:0043565">
    <property type="term" value="F:sequence-specific DNA binding"/>
    <property type="evidence" value="ECO:0007669"/>
    <property type="project" value="InterPro"/>
</dbReference>
<evidence type="ECO:0000259" key="3">
    <source>
        <dbReference type="PROSITE" id="PS01124"/>
    </source>
</evidence>
<dbReference type="PANTHER" id="PTHR43436:SF1">
    <property type="entry name" value="TRANSCRIPTIONAL REGULATORY PROTEIN"/>
    <property type="match status" value="1"/>
</dbReference>
<name>A0A2W5THJ7_ANCNO</name>
<dbReference type="SMART" id="SM00342">
    <property type="entry name" value="HTH_ARAC"/>
    <property type="match status" value="1"/>
</dbReference>
<dbReference type="SUPFAM" id="SSF46689">
    <property type="entry name" value="Homeodomain-like"/>
    <property type="match status" value="2"/>
</dbReference>
<dbReference type="Pfam" id="PF12833">
    <property type="entry name" value="HTH_18"/>
    <property type="match status" value="1"/>
</dbReference>
<gene>
    <name evidence="4" type="ORF">DI549_00885</name>
</gene>
<dbReference type="InterPro" id="IPR009057">
    <property type="entry name" value="Homeodomain-like_sf"/>
</dbReference>
<dbReference type="PANTHER" id="PTHR43436">
    <property type="entry name" value="ARAC-FAMILY TRANSCRIPTIONAL REGULATOR"/>
    <property type="match status" value="1"/>
</dbReference>
<dbReference type="GO" id="GO:0003700">
    <property type="term" value="F:DNA-binding transcription factor activity"/>
    <property type="evidence" value="ECO:0007669"/>
    <property type="project" value="InterPro"/>
</dbReference>